<dbReference type="SMART" id="SM00347">
    <property type="entry name" value="HTH_MARR"/>
    <property type="match status" value="1"/>
</dbReference>
<dbReference type="EMBL" id="FNBL01000008">
    <property type="protein sequence ID" value="SDF85941.1"/>
    <property type="molecule type" value="Genomic_DNA"/>
</dbReference>
<keyword evidence="2 5" id="KW-0238">DNA-binding</keyword>
<dbReference type="GO" id="GO:0003700">
    <property type="term" value="F:DNA-binding transcription factor activity"/>
    <property type="evidence" value="ECO:0007669"/>
    <property type="project" value="InterPro"/>
</dbReference>
<keyword evidence="1" id="KW-0805">Transcription regulation</keyword>
<evidence type="ECO:0000256" key="2">
    <source>
        <dbReference type="ARBA" id="ARBA00023125"/>
    </source>
</evidence>
<gene>
    <name evidence="5" type="ORF">SAMN04488117_10839</name>
</gene>
<sequence length="177" mass="19453">MIFCKLCCMSDDSIQIDHIRAQWAKARPDLDTAPMGLIGRLGRITRVLSREMEATFARHGLNQASFDLLATLRRAAPPHALTAGQLMDNMMITSGTVTNRINRLEVKGLVERRSDKEDARRAIVGLTEAGFALIDRVIEDHVATQHRLTALLTAQEFAALDASLAGYLAKLDGREAG</sequence>
<protein>
    <submittedName>
        <fullName evidence="5">DNA-binding transcriptional regulator, MarR family</fullName>
    </submittedName>
</protein>
<evidence type="ECO:0000313" key="5">
    <source>
        <dbReference type="EMBL" id="SDF85941.1"/>
    </source>
</evidence>
<dbReference type="Pfam" id="PF12802">
    <property type="entry name" value="MarR_2"/>
    <property type="match status" value="1"/>
</dbReference>
<dbReference type="InterPro" id="IPR036390">
    <property type="entry name" value="WH_DNA-bd_sf"/>
</dbReference>
<dbReference type="Gene3D" id="1.10.10.10">
    <property type="entry name" value="Winged helix-like DNA-binding domain superfamily/Winged helix DNA-binding domain"/>
    <property type="match status" value="1"/>
</dbReference>
<dbReference type="PANTHER" id="PTHR42756:SF1">
    <property type="entry name" value="TRANSCRIPTIONAL REPRESSOR OF EMRAB OPERON"/>
    <property type="match status" value="1"/>
</dbReference>
<dbReference type="InterPro" id="IPR000835">
    <property type="entry name" value="HTH_MarR-typ"/>
</dbReference>
<dbReference type="Proteomes" id="UP000182284">
    <property type="component" value="Unassembled WGS sequence"/>
</dbReference>
<dbReference type="PROSITE" id="PS50995">
    <property type="entry name" value="HTH_MARR_2"/>
    <property type="match status" value="1"/>
</dbReference>
<keyword evidence="3" id="KW-0804">Transcription</keyword>
<dbReference type="InterPro" id="IPR036388">
    <property type="entry name" value="WH-like_DNA-bd_sf"/>
</dbReference>
<accession>A0A1G7PI77</accession>
<reference evidence="5" key="1">
    <citation type="submission" date="2016-10" db="EMBL/GenBank/DDBJ databases">
        <authorList>
            <person name="de Groot N.N."/>
        </authorList>
    </citation>
    <scope>NUCLEOTIDE SEQUENCE [LARGE SCALE GENOMIC DNA]</scope>
    <source>
        <strain evidence="5">DSM 27375</strain>
    </source>
</reference>
<evidence type="ECO:0000256" key="1">
    <source>
        <dbReference type="ARBA" id="ARBA00023015"/>
    </source>
</evidence>
<dbReference type="PANTHER" id="PTHR42756">
    <property type="entry name" value="TRANSCRIPTIONAL REGULATOR, MARR"/>
    <property type="match status" value="1"/>
</dbReference>
<proteinExistence type="predicted"/>
<dbReference type="PRINTS" id="PR00598">
    <property type="entry name" value="HTHMARR"/>
</dbReference>
<organism evidence="5">
    <name type="scientific">Celeribacter baekdonensis</name>
    <dbReference type="NCBI Taxonomy" id="875171"/>
    <lineage>
        <taxon>Bacteria</taxon>
        <taxon>Pseudomonadati</taxon>
        <taxon>Pseudomonadota</taxon>
        <taxon>Alphaproteobacteria</taxon>
        <taxon>Rhodobacterales</taxon>
        <taxon>Roseobacteraceae</taxon>
        <taxon>Celeribacter</taxon>
    </lineage>
</organism>
<dbReference type="GO" id="GO:0003677">
    <property type="term" value="F:DNA binding"/>
    <property type="evidence" value="ECO:0007669"/>
    <property type="project" value="UniProtKB-KW"/>
</dbReference>
<name>A0A1G7PI77_9RHOB</name>
<feature type="domain" description="HTH marR-type" evidence="4">
    <location>
        <begin position="34"/>
        <end position="169"/>
    </location>
</feature>
<evidence type="ECO:0000256" key="3">
    <source>
        <dbReference type="ARBA" id="ARBA00023163"/>
    </source>
</evidence>
<dbReference type="AlphaFoldDB" id="A0A1G7PI77"/>
<evidence type="ECO:0000259" key="4">
    <source>
        <dbReference type="PROSITE" id="PS50995"/>
    </source>
</evidence>
<dbReference type="SUPFAM" id="SSF46785">
    <property type="entry name" value="Winged helix' DNA-binding domain"/>
    <property type="match status" value="1"/>
</dbReference>